<gene>
    <name evidence="2" type="ORF">DAT39_002531</name>
</gene>
<dbReference type="AlphaFoldDB" id="A0A8J4UPI4"/>
<protein>
    <submittedName>
        <fullName evidence="2">Solute carrier family 45 member 4-like</fullName>
    </submittedName>
</protein>
<dbReference type="EMBL" id="QNUK01000019">
    <property type="protein sequence ID" value="KAF5907749.1"/>
    <property type="molecule type" value="Genomic_DNA"/>
</dbReference>
<dbReference type="Proteomes" id="UP000727407">
    <property type="component" value="Unassembled WGS sequence"/>
</dbReference>
<feature type="non-terminal residue" evidence="2">
    <location>
        <position position="70"/>
    </location>
</feature>
<evidence type="ECO:0000313" key="3">
    <source>
        <dbReference type="Proteomes" id="UP000727407"/>
    </source>
</evidence>
<comment type="caution">
    <text evidence="2">The sequence shown here is derived from an EMBL/GenBank/DDBJ whole genome shotgun (WGS) entry which is preliminary data.</text>
</comment>
<evidence type="ECO:0000313" key="2">
    <source>
        <dbReference type="EMBL" id="KAF5907749.1"/>
    </source>
</evidence>
<organism evidence="2 3">
    <name type="scientific">Clarias magur</name>
    <name type="common">Asian catfish</name>
    <name type="synonym">Macropteronotus magur</name>
    <dbReference type="NCBI Taxonomy" id="1594786"/>
    <lineage>
        <taxon>Eukaryota</taxon>
        <taxon>Metazoa</taxon>
        <taxon>Chordata</taxon>
        <taxon>Craniata</taxon>
        <taxon>Vertebrata</taxon>
        <taxon>Euteleostomi</taxon>
        <taxon>Actinopterygii</taxon>
        <taxon>Neopterygii</taxon>
        <taxon>Teleostei</taxon>
        <taxon>Ostariophysi</taxon>
        <taxon>Siluriformes</taxon>
        <taxon>Clariidae</taxon>
        <taxon>Clarias</taxon>
    </lineage>
</organism>
<proteinExistence type="predicted"/>
<feature type="non-terminal residue" evidence="2">
    <location>
        <position position="1"/>
    </location>
</feature>
<keyword evidence="3" id="KW-1185">Reference proteome</keyword>
<sequence length="70" mass="7847">DFMTVDMVPKKVDSESAQMLHVVDVDPVKPSASRTNRENKMEVSEKSASEDTVNLIPKRLWVMHGAVMFG</sequence>
<dbReference type="OrthoDB" id="28755at2759"/>
<evidence type="ECO:0000256" key="1">
    <source>
        <dbReference type="SAM" id="MobiDB-lite"/>
    </source>
</evidence>
<reference evidence="2" key="1">
    <citation type="submission" date="2020-07" db="EMBL/GenBank/DDBJ databases">
        <title>Clarias magur genome sequencing, assembly and annotation.</title>
        <authorList>
            <person name="Kushwaha B."/>
            <person name="Kumar R."/>
            <person name="Das P."/>
            <person name="Joshi C.G."/>
            <person name="Kumar D."/>
            <person name="Nagpure N.S."/>
            <person name="Pandey M."/>
            <person name="Agarwal S."/>
            <person name="Srivastava S."/>
            <person name="Singh M."/>
            <person name="Sahoo L."/>
            <person name="Jayasankar P."/>
            <person name="Meher P.K."/>
            <person name="Koringa P.G."/>
            <person name="Iquebal M.A."/>
            <person name="Das S.P."/>
            <person name="Bit A."/>
            <person name="Patnaik S."/>
            <person name="Patel N."/>
            <person name="Shah T.M."/>
            <person name="Hinsu A."/>
            <person name="Jena J.K."/>
        </authorList>
    </citation>
    <scope>NUCLEOTIDE SEQUENCE</scope>
    <source>
        <strain evidence="2">CIFAMagur01</strain>
        <tissue evidence="2">Testis</tissue>
    </source>
</reference>
<feature type="compositionally biased region" description="Basic and acidic residues" evidence="1">
    <location>
        <begin position="35"/>
        <end position="49"/>
    </location>
</feature>
<name>A0A8J4UPI4_CLAMG</name>
<feature type="region of interest" description="Disordered" evidence="1">
    <location>
        <begin position="29"/>
        <end position="49"/>
    </location>
</feature>
<accession>A0A8J4UPI4</accession>